<name>A0A8H6WEX2_9AGAR</name>
<feature type="region of interest" description="Disordered" evidence="1">
    <location>
        <begin position="437"/>
        <end position="467"/>
    </location>
</feature>
<protein>
    <submittedName>
        <fullName evidence="3">Beta-lactamase/transpeptidase-like protein</fullName>
    </submittedName>
</protein>
<gene>
    <name evidence="3" type="ORF">MIND_00133600</name>
</gene>
<dbReference type="RefSeq" id="XP_037226177.1">
    <property type="nucleotide sequence ID" value="XM_037358267.1"/>
</dbReference>
<sequence length="635" mass="70749">MSSTHKSVKPPACDSCKAKRVLCHAQTDGKPCPRCVEKKILCKTTYVPRGRPRKPTPTETSETSSVALIPASSSRVTGLLTNPDLVKHLFKCVTKLPFHTHPLFRELDLEKTVAAASWRLDLLQPHAFVLAHCICAIAATIAFHPDILGVDIDLPNSLFDPKHFYLGADLRPYGARRAQACRLLHEAAIRVAGDARIHLETSEYNTLSCFILDSLEEDVESSSRPWAASYMSHVRTLMASWPDTLPNRGHWSGYIMGEALRAVMHRKPVTITYADQLWVLQGPPPSLESVLESSQKELATLKHPAYFCFRCIEPCTENSPSLRYDNSRDGLVLFHTITLCRNFYEKISGDFARRRPLSELALRDTLETLTTMHALITFCFAKVDFPDPLSLRQAPELLRTANRPETSAHVRICASGMCLILVGLVITVHNELEKRDNEARLSSTSTVNGISSSTAEEQPSSRPGPSPWSSARIAFLRSQARDLALSVLPDLRRVLTLQEFAIYGYAGRIANLLRWAEFCLQEADQRGGILGVGMAIGDHGAADTAQTYERIFFELKGIGFSHAGPQLDMLIERMEVHLAMFRGSRPSETMESSSRMTFEEHMAPFSSDTDVAMMPPEMTFLLDGLWLVPGFQVEI</sequence>
<dbReference type="GO" id="GO:0000981">
    <property type="term" value="F:DNA-binding transcription factor activity, RNA polymerase II-specific"/>
    <property type="evidence" value="ECO:0007669"/>
    <property type="project" value="InterPro"/>
</dbReference>
<dbReference type="OrthoDB" id="2861608at2759"/>
<feature type="domain" description="Zn(2)-C6 fungal-type" evidence="2">
    <location>
        <begin position="12"/>
        <end position="44"/>
    </location>
</feature>
<dbReference type="InterPro" id="IPR001138">
    <property type="entry name" value="Zn2Cys6_DnaBD"/>
</dbReference>
<accession>A0A8H6WEX2</accession>
<feature type="compositionally biased region" description="Low complexity" evidence="1">
    <location>
        <begin position="442"/>
        <end position="467"/>
    </location>
</feature>
<dbReference type="PROSITE" id="PS00463">
    <property type="entry name" value="ZN2_CY6_FUNGAL_1"/>
    <property type="match status" value="1"/>
</dbReference>
<evidence type="ECO:0000313" key="4">
    <source>
        <dbReference type="Proteomes" id="UP000636479"/>
    </source>
</evidence>
<dbReference type="AlphaFoldDB" id="A0A8H6WEX2"/>
<reference evidence="3" key="1">
    <citation type="submission" date="2020-05" db="EMBL/GenBank/DDBJ databases">
        <title>Mycena genomes resolve the evolution of fungal bioluminescence.</title>
        <authorList>
            <person name="Tsai I.J."/>
        </authorList>
    </citation>
    <scope>NUCLEOTIDE SEQUENCE</scope>
    <source>
        <strain evidence="3">171206Taipei</strain>
    </source>
</reference>
<dbReference type="CDD" id="cd00067">
    <property type="entry name" value="GAL4"/>
    <property type="match status" value="1"/>
</dbReference>
<dbReference type="GeneID" id="59340783"/>
<proteinExistence type="predicted"/>
<evidence type="ECO:0000259" key="2">
    <source>
        <dbReference type="PROSITE" id="PS50048"/>
    </source>
</evidence>
<dbReference type="PROSITE" id="PS50048">
    <property type="entry name" value="ZN2_CY6_FUNGAL_2"/>
    <property type="match status" value="1"/>
</dbReference>
<evidence type="ECO:0000313" key="3">
    <source>
        <dbReference type="EMBL" id="KAF7316154.1"/>
    </source>
</evidence>
<dbReference type="GO" id="GO:0008270">
    <property type="term" value="F:zinc ion binding"/>
    <property type="evidence" value="ECO:0007669"/>
    <property type="project" value="InterPro"/>
</dbReference>
<dbReference type="Proteomes" id="UP000636479">
    <property type="component" value="Unassembled WGS sequence"/>
</dbReference>
<dbReference type="EMBL" id="JACAZF010000001">
    <property type="protein sequence ID" value="KAF7316154.1"/>
    <property type="molecule type" value="Genomic_DNA"/>
</dbReference>
<organism evidence="3 4">
    <name type="scientific">Mycena indigotica</name>
    <dbReference type="NCBI Taxonomy" id="2126181"/>
    <lineage>
        <taxon>Eukaryota</taxon>
        <taxon>Fungi</taxon>
        <taxon>Dikarya</taxon>
        <taxon>Basidiomycota</taxon>
        <taxon>Agaricomycotina</taxon>
        <taxon>Agaricomycetes</taxon>
        <taxon>Agaricomycetidae</taxon>
        <taxon>Agaricales</taxon>
        <taxon>Marasmiineae</taxon>
        <taxon>Mycenaceae</taxon>
        <taxon>Mycena</taxon>
    </lineage>
</organism>
<comment type="caution">
    <text evidence="3">The sequence shown here is derived from an EMBL/GenBank/DDBJ whole genome shotgun (WGS) entry which is preliminary data.</text>
</comment>
<keyword evidence="4" id="KW-1185">Reference proteome</keyword>
<evidence type="ECO:0000256" key="1">
    <source>
        <dbReference type="SAM" id="MobiDB-lite"/>
    </source>
</evidence>